<keyword evidence="8" id="KW-0472">Membrane</keyword>
<dbReference type="Pfam" id="PF10249">
    <property type="entry name" value="NDUFB10"/>
    <property type="match status" value="1"/>
</dbReference>
<evidence type="ECO:0000256" key="3">
    <source>
        <dbReference type="ARBA" id="ARBA00022448"/>
    </source>
</evidence>
<dbReference type="InterPro" id="IPR019377">
    <property type="entry name" value="NADH_UbQ_OxRdtase_su10"/>
</dbReference>
<sequence>MSSGRAVPDFNDTDFDTEDPVAYQKAIRQRVVEHIVATEEMAELQTQLSQCYYREGVNYRKKCRPLAEEYMKRLEKWKAYIPPEGEETDSVVRMRS</sequence>
<keyword evidence="10" id="KW-1185">Reference proteome</keyword>
<organism evidence="9 10">
    <name type="scientific">Acanthamoeba castellanii (strain ATCC 30010 / Neff)</name>
    <dbReference type="NCBI Taxonomy" id="1257118"/>
    <lineage>
        <taxon>Eukaryota</taxon>
        <taxon>Amoebozoa</taxon>
        <taxon>Discosea</taxon>
        <taxon>Longamoebia</taxon>
        <taxon>Centramoebida</taxon>
        <taxon>Acanthamoebidae</taxon>
        <taxon>Acanthamoeba</taxon>
    </lineage>
</organism>
<dbReference type="VEuPathDB" id="AmoebaDB:ACA1_226890"/>
<proteinExistence type="inferred from homology"/>
<dbReference type="EMBL" id="KB007901">
    <property type="protein sequence ID" value="ELR21552.1"/>
    <property type="molecule type" value="Genomic_DNA"/>
</dbReference>
<evidence type="ECO:0000256" key="4">
    <source>
        <dbReference type="ARBA" id="ARBA00022660"/>
    </source>
</evidence>
<dbReference type="Proteomes" id="UP000011083">
    <property type="component" value="Unassembled WGS sequence"/>
</dbReference>
<keyword evidence="7" id="KW-0496">Mitochondrion</keyword>
<reference evidence="9 10" key="1">
    <citation type="journal article" date="2013" name="Genome Biol.">
        <title>Genome of Acanthamoeba castellanii highlights extensive lateral gene transfer and early evolution of tyrosine kinase signaling.</title>
        <authorList>
            <person name="Clarke M."/>
            <person name="Lohan A.J."/>
            <person name="Liu B."/>
            <person name="Lagkouvardos I."/>
            <person name="Roy S."/>
            <person name="Zafar N."/>
            <person name="Bertelli C."/>
            <person name="Schilde C."/>
            <person name="Kianianmomeni A."/>
            <person name="Burglin T.R."/>
            <person name="Frech C."/>
            <person name="Turcotte B."/>
            <person name="Kopec K.O."/>
            <person name="Synnott J.M."/>
            <person name="Choo C."/>
            <person name="Paponov I."/>
            <person name="Finkler A."/>
            <person name="Soon Heng Tan C."/>
            <person name="Hutchins A.P."/>
            <person name="Weinmeier T."/>
            <person name="Rattei T."/>
            <person name="Chu J.S."/>
            <person name="Gimenez G."/>
            <person name="Irimia M."/>
            <person name="Rigden D.J."/>
            <person name="Fitzpatrick D.A."/>
            <person name="Lorenzo-Morales J."/>
            <person name="Bateman A."/>
            <person name="Chiu C.H."/>
            <person name="Tang P."/>
            <person name="Hegemann P."/>
            <person name="Fromm H."/>
            <person name="Raoult D."/>
            <person name="Greub G."/>
            <person name="Miranda-Saavedra D."/>
            <person name="Chen N."/>
            <person name="Nash P."/>
            <person name="Ginger M.L."/>
            <person name="Horn M."/>
            <person name="Schaap P."/>
            <person name="Caler L."/>
            <person name="Loftus B."/>
        </authorList>
    </citation>
    <scope>NUCLEOTIDE SEQUENCE [LARGE SCALE GENOMIC DNA]</scope>
    <source>
        <strain evidence="9 10">Neff</strain>
    </source>
</reference>
<evidence type="ECO:0000256" key="2">
    <source>
        <dbReference type="ARBA" id="ARBA00008317"/>
    </source>
</evidence>
<dbReference type="RefSeq" id="XP_004346497.1">
    <property type="nucleotide sequence ID" value="XM_004346447.1"/>
</dbReference>
<dbReference type="AlphaFoldDB" id="L8H8K4"/>
<evidence type="ECO:0000313" key="9">
    <source>
        <dbReference type="EMBL" id="ELR21552.1"/>
    </source>
</evidence>
<dbReference type="PANTHER" id="PTHR13094">
    <property type="entry name" value="NADH-UBIQUINONE OXIDOREDUCTASE PDSW SUBUNIT"/>
    <property type="match status" value="1"/>
</dbReference>
<comment type="subcellular location">
    <subcellularLocation>
        <location evidence="1">Mitochondrion inner membrane</location>
        <topology evidence="1">Peripheral membrane protein</topology>
        <orientation evidence="1">Matrix side</orientation>
    </subcellularLocation>
</comment>
<keyword evidence="5" id="KW-0999">Mitochondrion inner membrane</keyword>
<evidence type="ECO:0000256" key="6">
    <source>
        <dbReference type="ARBA" id="ARBA00022982"/>
    </source>
</evidence>
<protein>
    <submittedName>
        <fullName evidence="9">Ankyrin repeatcontaining protein</fullName>
    </submittedName>
</protein>
<dbReference type="KEGG" id="acan:ACA1_226890"/>
<dbReference type="InterPro" id="IPR039993">
    <property type="entry name" value="NDUFB10"/>
</dbReference>
<dbReference type="GO" id="GO:0045271">
    <property type="term" value="C:respiratory chain complex I"/>
    <property type="evidence" value="ECO:0007669"/>
    <property type="project" value="UniProtKB-ARBA"/>
</dbReference>
<evidence type="ECO:0000256" key="8">
    <source>
        <dbReference type="ARBA" id="ARBA00023136"/>
    </source>
</evidence>
<gene>
    <name evidence="9" type="ORF">ACA1_226890</name>
</gene>
<evidence type="ECO:0000256" key="7">
    <source>
        <dbReference type="ARBA" id="ARBA00023128"/>
    </source>
</evidence>
<evidence type="ECO:0000313" key="10">
    <source>
        <dbReference type="Proteomes" id="UP000011083"/>
    </source>
</evidence>
<evidence type="ECO:0000256" key="1">
    <source>
        <dbReference type="ARBA" id="ARBA00004443"/>
    </source>
</evidence>
<keyword evidence="4" id="KW-0679">Respiratory chain</keyword>
<dbReference type="PANTHER" id="PTHR13094:SF1">
    <property type="entry name" value="NADH DEHYDROGENASE [UBIQUINONE] 1 BETA SUBCOMPLEX SUBUNIT 10"/>
    <property type="match status" value="1"/>
</dbReference>
<dbReference type="GO" id="GO:0005743">
    <property type="term" value="C:mitochondrial inner membrane"/>
    <property type="evidence" value="ECO:0007669"/>
    <property type="project" value="UniProtKB-SubCell"/>
</dbReference>
<accession>L8H8K4</accession>
<evidence type="ECO:0000256" key="5">
    <source>
        <dbReference type="ARBA" id="ARBA00022792"/>
    </source>
</evidence>
<comment type="similarity">
    <text evidence="2">Belongs to the complex I NDUFB10 subunit family.</text>
</comment>
<keyword evidence="3" id="KW-0813">Transport</keyword>
<dbReference type="GeneID" id="14922451"/>
<name>L8H8K4_ACACF</name>
<keyword evidence="6" id="KW-0249">Electron transport</keyword>